<keyword evidence="2" id="KW-1185">Reference proteome</keyword>
<dbReference type="EMBL" id="KV453841">
    <property type="protein sequence ID" value="ODV91663.1"/>
    <property type="molecule type" value="Genomic_DNA"/>
</dbReference>
<evidence type="ECO:0000313" key="1">
    <source>
        <dbReference type="EMBL" id="ODV91663.1"/>
    </source>
</evidence>
<dbReference type="AlphaFoldDB" id="A0A1E4TIV3"/>
<dbReference type="Gene3D" id="3.30.160.60">
    <property type="entry name" value="Classic Zinc Finger"/>
    <property type="match status" value="1"/>
</dbReference>
<feature type="non-terminal residue" evidence="1">
    <location>
        <position position="1"/>
    </location>
</feature>
<sequence>SQSLDSQKCKVCGKVFTRDMPRHMRIHEPVARFICPYPRDQCSHKRGQFNRQYDFKKHLLHDHFIFDDPSARKEHTLTSKLSRHGQCLCGERFVGGEWLDEHILAD</sequence>
<evidence type="ECO:0000313" key="2">
    <source>
        <dbReference type="Proteomes" id="UP000095023"/>
    </source>
</evidence>
<dbReference type="Proteomes" id="UP000095023">
    <property type="component" value="Unassembled WGS sequence"/>
</dbReference>
<gene>
    <name evidence="1" type="ORF">CANCADRAFT_17868</name>
</gene>
<feature type="non-terminal residue" evidence="1">
    <location>
        <position position="106"/>
    </location>
</feature>
<organism evidence="1 2">
    <name type="scientific">Tortispora caseinolytica NRRL Y-17796</name>
    <dbReference type="NCBI Taxonomy" id="767744"/>
    <lineage>
        <taxon>Eukaryota</taxon>
        <taxon>Fungi</taxon>
        <taxon>Dikarya</taxon>
        <taxon>Ascomycota</taxon>
        <taxon>Saccharomycotina</taxon>
        <taxon>Trigonopsidomycetes</taxon>
        <taxon>Trigonopsidales</taxon>
        <taxon>Trigonopsidaceae</taxon>
        <taxon>Tortispora</taxon>
    </lineage>
</organism>
<dbReference type="OrthoDB" id="4091477at2759"/>
<proteinExistence type="predicted"/>
<name>A0A1E4TIV3_9ASCO</name>
<evidence type="ECO:0008006" key="3">
    <source>
        <dbReference type="Google" id="ProtNLM"/>
    </source>
</evidence>
<reference evidence="2" key="1">
    <citation type="submission" date="2016-02" db="EMBL/GenBank/DDBJ databases">
        <title>Comparative genomics of biotechnologically important yeasts.</title>
        <authorList>
            <consortium name="DOE Joint Genome Institute"/>
            <person name="Riley R."/>
            <person name="Haridas S."/>
            <person name="Wolfe K.H."/>
            <person name="Lopes M.R."/>
            <person name="Hittinger C.T."/>
            <person name="Goker M."/>
            <person name="Salamov A."/>
            <person name="Wisecaver J."/>
            <person name="Long T.M."/>
            <person name="Aerts A.L."/>
            <person name="Barry K."/>
            <person name="Choi C."/>
            <person name="Clum A."/>
            <person name="Coughlan A.Y."/>
            <person name="Deshpande S."/>
            <person name="Douglass A.P."/>
            <person name="Hanson S.J."/>
            <person name="Klenk H.-P."/>
            <person name="Labutti K."/>
            <person name="Lapidus A."/>
            <person name="Lindquist E."/>
            <person name="Lipzen A."/>
            <person name="Meier-Kolthoff J.P."/>
            <person name="Ohm R.A."/>
            <person name="Otillar R.P."/>
            <person name="Pangilinan J."/>
            <person name="Peng Y."/>
            <person name="Rokas A."/>
            <person name="Rosa C.A."/>
            <person name="Scheuner C."/>
            <person name="Sibirny A.A."/>
            <person name="Slot J.C."/>
            <person name="Stielow J.B."/>
            <person name="Sun H."/>
            <person name="Kurtzman C.P."/>
            <person name="Blackwell M."/>
            <person name="Jeffries T.W."/>
            <person name="Grigoriev I.V."/>
        </authorList>
    </citation>
    <scope>NUCLEOTIDE SEQUENCE [LARGE SCALE GENOMIC DNA]</scope>
    <source>
        <strain evidence="2">NRRL Y-17796</strain>
    </source>
</reference>
<protein>
    <recommendedName>
        <fullName evidence="3">C2H2-type domain-containing protein</fullName>
    </recommendedName>
</protein>
<accession>A0A1E4TIV3</accession>